<dbReference type="Proteomes" id="UP000233551">
    <property type="component" value="Unassembled WGS sequence"/>
</dbReference>
<dbReference type="EMBL" id="MTKT01004810">
    <property type="protein sequence ID" value="OWM69667.1"/>
    <property type="molecule type" value="Genomic_DNA"/>
</dbReference>
<keyword evidence="1 2" id="KW-0732">Signal</keyword>
<comment type="caution">
    <text evidence="3">The sequence shown here is derived from an EMBL/GenBank/DDBJ whole genome shotgun (WGS) entry which is preliminary data.</text>
</comment>
<evidence type="ECO:0000256" key="2">
    <source>
        <dbReference type="SAM" id="SignalP"/>
    </source>
</evidence>
<organism evidence="3 5">
    <name type="scientific">Punica granatum</name>
    <name type="common">Pomegranate</name>
    <dbReference type="NCBI Taxonomy" id="22663"/>
    <lineage>
        <taxon>Eukaryota</taxon>
        <taxon>Viridiplantae</taxon>
        <taxon>Streptophyta</taxon>
        <taxon>Embryophyta</taxon>
        <taxon>Tracheophyta</taxon>
        <taxon>Spermatophyta</taxon>
        <taxon>Magnoliopsida</taxon>
        <taxon>eudicotyledons</taxon>
        <taxon>Gunneridae</taxon>
        <taxon>Pentapetalae</taxon>
        <taxon>rosids</taxon>
        <taxon>malvids</taxon>
        <taxon>Myrtales</taxon>
        <taxon>Lythraceae</taxon>
        <taxon>Punica</taxon>
    </lineage>
</organism>
<keyword evidence="6" id="KW-1185">Reference proteome</keyword>
<feature type="chain" id="PRO_5014071619" description="Pistil-specific extensin-like protein" evidence="2">
    <location>
        <begin position="22"/>
        <end position="160"/>
    </location>
</feature>
<protein>
    <recommendedName>
        <fullName evidence="7">Pistil-specific extensin-like protein</fullName>
    </recommendedName>
</protein>
<dbReference type="STRING" id="22663.A0A218W9V8"/>
<accession>A0A218W9V8</accession>
<dbReference type="GO" id="GO:0071944">
    <property type="term" value="C:cell periphery"/>
    <property type="evidence" value="ECO:0007669"/>
    <property type="project" value="TreeGrafter"/>
</dbReference>
<evidence type="ECO:0000313" key="3">
    <source>
        <dbReference type="EMBL" id="OWM69667.1"/>
    </source>
</evidence>
<reference evidence="4 6" key="3">
    <citation type="submission" date="2017-11" db="EMBL/GenBank/DDBJ databases">
        <title>De-novo sequencing of pomegranate (Punica granatum L.) genome.</title>
        <authorList>
            <person name="Akparov Z."/>
            <person name="Amiraslanov A."/>
            <person name="Hajiyeva S."/>
            <person name="Abbasov M."/>
            <person name="Kaur K."/>
            <person name="Hamwieh A."/>
            <person name="Solovyev V."/>
            <person name="Salamov A."/>
            <person name="Braich B."/>
            <person name="Kosarev P."/>
            <person name="Mahmoud A."/>
            <person name="Hajiyev E."/>
            <person name="Babayeva S."/>
            <person name="Izzatullayeva V."/>
            <person name="Mammadov A."/>
            <person name="Mammadov A."/>
            <person name="Sharifova S."/>
            <person name="Ojaghi J."/>
            <person name="Eynullazada K."/>
            <person name="Bayramov B."/>
            <person name="Abdulazimova A."/>
            <person name="Shahmuradov I."/>
        </authorList>
    </citation>
    <scope>NUCLEOTIDE SEQUENCE [LARGE SCALE GENOMIC DNA]</scope>
    <source>
        <strain evidence="4">AG2017</strain>
        <strain evidence="6">cv. AG2017</strain>
        <tissue evidence="4">Leaf</tissue>
    </source>
</reference>
<reference evidence="5" key="1">
    <citation type="journal article" date="2017" name="Plant J.">
        <title>The pomegranate (Punica granatum L.) genome and the genomics of punicalagin biosynthesis.</title>
        <authorList>
            <person name="Qin G."/>
            <person name="Xu C."/>
            <person name="Ming R."/>
            <person name="Tang H."/>
            <person name="Guyot R."/>
            <person name="Kramer E.M."/>
            <person name="Hu Y."/>
            <person name="Yi X."/>
            <person name="Qi Y."/>
            <person name="Xu X."/>
            <person name="Gao Z."/>
            <person name="Pan H."/>
            <person name="Jian J."/>
            <person name="Tian Y."/>
            <person name="Yue Z."/>
            <person name="Xu Y."/>
        </authorList>
    </citation>
    <scope>NUCLEOTIDE SEQUENCE [LARGE SCALE GENOMIC DNA]</scope>
    <source>
        <strain evidence="5">cv. Dabenzi</strain>
    </source>
</reference>
<sequence length="160" mass="17455">MGSKVVLAIIALSVLTGMAIGWGEEAEEIHVGGRVMCQDCTKGWNDWAKGGTPIKGARVSVTCMDERSRITYYGGDDTDEAGRFNMVIDRYINQKMIIEKLCSVRLVSSPSDTCNVPTNFSGGCKGVKLRHPSLVYGKVIGYTVGPLYYTSSMCEEPEID</sequence>
<dbReference type="AlphaFoldDB" id="A0A218W9V8"/>
<name>A0A218W9V8_PUNGR</name>
<evidence type="ECO:0000256" key="1">
    <source>
        <dbReference type="ARBA" id="ARBA00022729"/>
    </source>
</evidence>
<feature type="signal peptide" evidence="2">
    <location>
        <begin position="1"/>
        <end position="21"/>
    </location>
</feature>
<evidence type="ECO:0000313" key="5">
    <source>
        <dbReference type="Proteomes" id="UP000197138"/>
    </source>
</evidence>
<gene>
    <name evidence="3" type="ORF">CDL15_Pgr025516</name>
    <name evidence="4" type="ORF">CRG98_021975</name>
</gene>
<evidence type="ECO:0000313" key="4">
    <source>
        <dbReference type="EMBL" id="PKI57647.1"/>
    </source>
</evidence>
<reference evidence="3" key="2">
    <citation type="submission" date="2017-06" db="EMBL/GenBank/DDBJ databases">
        <title>The pomegranate genome and the genomics of punicalagin biosynthesis.</title>
        <authorList>
            <person name="Xu C."/>
        </authorList>
    </citation>
    <scope>NUCLEOTIDE SEQUENCE [LARGE SCALE GENOMIC DNA]</scope>
    <source>
        <tissue evidence="3">Fresh leaf</tissue>
    </source>
</reference>
<dbReference type="Pfam" id="PF01190">
    <property type="entry name" value="Pollen_Ole_e_1"/>
    <property type="match status" value="1"/>
</dbReference>
<proteinExistence type="predicted"/>
<evidence type="ECO:0000313" key="6">
    <source>
        <dbReference type="Proteomes" id="UP000233551"/>
    </source>
</evidence>
<dbReference type="PANTHER" id="PTHR33470:SF29">
    <property type="entry name" value="POLLEN OLE E 1 ALLERGEN AND EXTENSIN FAMILY PROTEIN"/>
    <property type="match status" value="1"/>
</dbReference>
<dbReference type="PANTHER" id="PTHR33470">
    <property type="entry name" value="OS01G0164075 PROTEIN"/>
    <property type="match status" value="1"/>
</dbReference>
<dbReference type="Proteomes" id="UP000197138">
    <property type="component" value="Unassembled WGS sequence"/>
</dbReference>
<dbReference type="EMBL" id="PGOL01001503">
    <property type="protein sequence ID" value="PKI57647.1"/>
    <property type="molecule type" value="Genomic_DNA"/>
</dbReference>
<evidence type="ECO:0008006" key="7">
    <source>
        <dbReference type="Google" id="ProtNLM"/>
    </source>
</evidence>